<organism evidence="7 8">
    <name type="scientific">Mesorhizobium erdmanii</name>
    <dbReference type="NCBI Taxonomy" id="1777866"/>
    <lineage>
        <taxon>Bacteria</taxon>
        <taxon>Pseudomonadati</taxon>
        <taxon>Pseudomonadota</taxon>
        <taxon>Alphaproteobacteria</taxon>
        <taxon>Hyphomicrobiales</taxon>
        <taxon>Phyllobacteriaceae</taxon>
        <taxon>Mesorhizobium</taxon>
    </lineage>
</organism>
<keyword evidence="3" id="KW-0813">Transport</keyword>
<dbReference type="InterPro" id="IPR027417">
    <property type="entry name" value="P-loop_NTPase"/>
</dbReference>
<dbReference type="InterPro" id="IPR008995">
    <property type="entry name" value="Mo/tungstate-bd_C_term_dom"/>
</dbReference>
<dbReference type="Gene3D" id="2.40.50.100">
    <property type="match status" value="1"/>
</dbReference>
<evidence type="ECO:0000256" key="4">
    <source>
        <dbReference type="ARBA" id="ARBA00022741"/>
    </source>
</evidence>
<dbReference type="PROSITE" id="PS50893">
    <property type="entry name" value="ABC_TRANSPORTER_2"/>
    <property type="match status" value="1"/>
</dbReference>
<dbReference type="GO" id="GO:0140359">
    <property type="term" value="F:ABC-type transporter activity"/>
    <property type="evidence" value="ECO:0007669"/>
    <property type="project" value="UniProtKB-ARBA"/>
</dbReference>
<evidence type="ECO:0000256" key="3">
    <source>
        <dbReference type="ARBA" id="ARBA00022448"/>
    </source>
</evidence>
<comment type="subcellular location">
    <subcellularLocation>
        <location evidence="1">Cell inner membrane</location>
        <topology evidence="1">Peripheral membrane protein</topology>
    </subcellularLocation>
</comment>
<dbReference type="AlphaFoldDB" id="A0A6M7ULE1"/>
<dbReference type="GO" id="GO:0005524">
    <property type="term" value="F:ATP binding"/>
    <property type="evidence" value="ECO:0007669"/>
    <property type="project" value="UniProtKB-KW"/>
</dbReference>
<dbReference type="EMBL" id="CP033361">
    <property type="protein sequence ID" value="QKC76707.1"/>
    <property type="molecule type" value="Genomic_DNA"/>
</dbReference>
<evidence type="ECO:0000256" key="2">
    <source>
        <dbReference type="ARBA" id="ARBA00005417"/>
    </source>
</evidence>
<keyword evidence="4" id="KW-0547">Nucleotide-binding</keyword>
<gene>
    <name evidence="7" type="ORF">EB233_15305</name>
</gene>
<dbReference type="SUPFAM" id="SSF50331">
    <property type="entry name" value="MOP-like"/>
    <property type="match status" value="1"/>
</dbReference>
<evidence type="ECO:0000313" key="7">
    <source>
        <dbReference type="EMBL" id="QKC76707.1"/>
    </source>
</evidence>
<name>A0A6M7ULE1_9HYPH</name>
<feature type="domain" description="ABC transporter" evidence="6">
    <location>
        <begin position="4"/>
        <end position="234"/>
    </location>
</feature>
<dbReference type="Gene3D" id="3.40.50.300">
    <property type="entry name" value="P-loop containing nucleotide triphosphate hydrolases"/>
    <property type="match status" value="1"/>
</dbReference>
<accession>A0A6M7ULE1</accession>
<dbReference type="FunFam" id="3.40.50.300:FF:000042">
    <property type="entry name" value="Maltose/maltodextrin ABC transporter, ATP-binding protein"/>
    <property type="match status" value="1"/>
</dbReference>
<dbReference type="InterPro" id="IPR012340">
    <property type="entry name" value="NA-bd_OB-fold"/>
</dbReference>
<dbReference type="KEGG" id="merd:EB233_15305"/>
<evidence type="ECO:0000259" key="6">
    <source>
        <dbReference type="PROSITE" id="PS50893"/>
    </source>
</evidence>
<proteinExistence type="inferred from homology"/>
<reference evidence="7 8" key="1">
    <citation type="submission" date="2018-10" db="EMBL/GenBank/DDBJ databases">
        <authorList>
            <person name="Perry B.J."/>
            <person name="Sullivan J.T."/>
            <person name="Murphy R.J.T."/>
            <person name="Ramsay J.P."/>
            <person name="Ronson C.W."/>
        </authorList>
    </citation>
    <scope>NUCLEOTIDE SEQUENCE [LARGE SCALE GENOMIC DNA]</scope>
    <source>
        <strain evidence="7 8">NZP2014</strain>
    </source>
</reference>
<dbReference type="Gene3D" id="2.40.50.140">
    <property type="entry name" value="Nucleic acid-binding proteins"/>
    <property type="match status" value="1"/>
</dbReference>
<comment type="similarity">
    <text evidence="2">Belongs to the ABC transporter superfamily.</text>
</comment>
<dbReference type="GO" id="GO:0055052">
    <property type="term" value="C:ATP-binding cassette (ABC) transporter complex, substrate-binding subunit-containing"/>
    <property type="evidence" value="ECO:0007669"/>
    <property type="project" value="TreeGrafter"/>
</dbReference>
<dbReference type="Proteomes" id="UP000503339">
    <property type="component" value="Chromosome"/>
</dbReference>
<keyword evidence="5 7" id="KW-0067">ATP-binding</keyword>
<evidence type="ECO:0000256" key="1">
    <source>
        <dbReference type="ARBA" id="ARBA00004417"/>
    </source>
</evidence>
<dbReference type="PANTHER" id="PTHR43875">
    <property type="entry name" value="MALTODEXTRIN IMPORT ATP-BINDING PROTEIN MSMX"/>
    <property type="match status" value="1"/>
</dbReference>
<sequence length="366" mass="39305">MSAIQLRHLTKTFGDFTALKTMDLDIADGEFMALLGPSGCGKSTTMNMIAGMEEPSSGNILFGERDMAGVPMGRRGVGFVFQNYAIFTHMTVRQNLAYGPRMRGAAKAEIDRRVGAIAELLQLTPLLDRKADRLSVNILQRVAIGRSAIMEPAIFLLDEPLSNVDAAFRAVMRTELKQLQRQFGQTMVYVTHDQLEAMTMADRIAVMDHGVLQQVGTPLDVYNNPANVFVARFIGAPGMNLLKGKPTESDRGLVIDLGPLGITPPLPDELAATLRAARGDVLYGFRPEQVALAPEGRELAMPVTFVERIGARTIVHLGQGEGAVKAVFDNDVGLAIGQTAVVAPIAASVRVFDAASGVAMKAGRDG</sequence>
<dbReference type="SUPFAM" id="SSF52540">
    <property type="entry name" value="P-loop containing nucleoside triphosphate hydrolases"/>
    <property type="match status" value="1"/>
</dbReference>
<dbReference type="SMART" id="SM00382">
    <property type="entry name" value="AAA"/>
    <property type="match status" value="1"/>
</dbReference>
<dbReference type="GO" id="GO:0016887">
    <property type="term" value="F:ATP hydrolysis activity"/>
    <property type="evidence" value="ECO:0007669"/>
    <property type="project" value="InterPro"/>
</dbReference>
<dbReference type="InterPro" id="IPR047641">
    <property type="entry name" value="ABC_transpr_MalK/UgpC-like"/>
</dbReference>
<evidence type="ECO:0000313" key="8">
    <source>
        <dbReference type="Proteomes" id="UP000503339"/>
    </source>
</evidence>
<dbReference type="Pfam" id="PF00005">
    <property type="entry name" value="ABC_tran"/>
    <property type="match status" value="1"/>
</dbReference>
<dbReference type="RefSeq" id="WP_064988058.1">
    <property type="nucleotide sequence ID" value="NZ_CP033361.1"/>
</dbReference>
<dbReference type="PANTHER" id="PTHR43875:SF1">
    <property type="entry name" value="OSMOPROTECTIVE COMPOUNDS UPTAKE ATP-BINDING PROTEIN GGTA"/>
    <property type="match status" value="1"/>
</dbReference>
<keyword evidence="8" id="KW-1185">Reference proteome</keyword>
<protein>
    <submittedName>
        <fullName evidence="7">ABC transporter ATP-binding protein</fullName>
    </submittedName>
</protein>
<dbReference type="InterPro" id="IPR003593">
    <property type="entry name" value="AAA+_ATPase"/>
</dbReference>
<dbReference type="InterPro" id="IPR003439">
    <property type="entry name" value="ABC_transporter-like_ATP-bd"/>
</dbReference>
<evidence type="ECO:0000256" key="5">
    <source>
        <dbReference type="ARBA" id="ARBA00022840"/>
    </source>
</evidence>